<feature type="domain" description="DUF4283" evidence="2">
    <location>
        <begin position="262"/>
        <end position="328"/>
    </location>
</feature>
<name>A0A9J5XBW7_SOLCO</name>
<evidence type="ECO:0000256" key="1">
    <source>
        <dbReference type="SAM" id="MobiDB-lite"/>
    </source>
</evidence>
<feature type="compositionally biased region" description="Basic residues" evidence="1">
    <location>
        <begin position="469"/>
        <end position="481"/>
    </location>
</feature>
<dbReference type="AlphaFoldDB" id="A0A9J5XBW7"/>
<keyword evidence="4" id="KW-1185">Reference proteome</keyword>
<dbReference type="OrthoDB" id="1002340at2759"/>
<proteinExistence type="predicted"/>
<feature type="region of interest" description="Disordered" evidence="1">
    <location>
        <begin position="405"/>
        <end position="499"/>
    </location>
</feature>
<dbReference type="Pfam" id="PF14111">
    <property type="entry name" value="DUF4283"/>
    <property type="match status" value="1"/>
</dbReference>
<accession>A0A9J5XBW7</accession>
<feature type="compositionally biased region" description="Polar residues" evidence="1">
    <location>
        <begin position="27"/>
        <end position="38"/>
    </location>
</feature>
<comment type="caution">
    <text evidence="3">The sequence shown here is derived from an EMBL/GenBank/DDBJ whole genome shotgun (WGS) entry which is preliminary data.</text>
</comment>
<dbReference type="Proteomes" id="UP000824120">
    <property type="component" value="Chromosome 9"/>
</dbReference>
<evidence type="ECO:0000259" key="2">
    <source>
        <dbReference type="Pfam" id="PF14111"/>
    </source>
</evidence>
<feature type="region of interest" description="Disordered" evidence="1">
    <location>
        <begin position="1"/>
        <end position="39"/>
    </location>
</feature>
<sequence length="499" mass="55467">MANSGEIAKKSLQRRPQIRTVSDEVNDISTNGESSSRQGVHHTPILTRLDGGIAGNINSSQVTSSPVNNGVENLYQMCSCEKDNIPEVAKPLGQHETNNGESANLQVNVTAQFEDHNSGDKLESIQIMNTRKQGNQTMETRIHENVKGNPKEITEGTIHGRIQGNQHAAPKQTTGEKQRIDQNSVEPNQNKVPVISSNNRNNNQIHDPAPPTVTQSLASRLRANQIKNATPMIIDQPIITTRQGYPFITFYEKDFLQMMPHRCKYTLVGKFLNVMPKMELIRKSFIAQTQLIGGVKITHFNSRHIYIDLDTEADHISVWTKQRMFIADANKSPPVVVDVDLCDDNDIPTPVILPVIAEDHCDNNDIPTPVSPLVAAGEGNGGRMDVQEKTSNLQEGVSRGRVIDQAPSTTQNDTPPHQKQTHQIREEGNVTPKQQAFINKEKQNQPKSSMAKDMGNKAGPSNQMETPKSKNKPSKKKREATRRKQADQKHQKQASNISQ</sequence>
<organism evidence="3 4">
    <name type="scientific">Solanum commersonii</name>
    <name type="common">Commerson's wild potato</name>
    <name type="synonym">Commerson's nightshade</name>
    <dbReference type="NCBI Taxonomy" id="4109"/>
    <lineage>
        <taxon>Eukaryota</taxon>
        <taxon>Viridiplantae</taxon>
        <taxon>Streptophyta</taxon>
        <taxon>Embryophyta</taxon>
        <taxon>Tracheophyta</taxon>
        <taxon>Spermatophyta</taxon>
        <taxon>Magnoliopsida</taxon>
        <taxon>eudicotyledons</taxon>
        <taxon>Gunneridae</taxon>
        <taxon>Pentapetalae</taxon>
        <taxon>asterids</taxon>
        <taxon>lamiids</taxon>
        <taxon>Solanales</taxon>
        <taxon>Solanaceae</taxon>
        <taxon>Solanoideae</taxon>
        <taxon>Solaneae</taxon>
        <taxon>Solanum</taxon>
    </lineage>
</organism>
<reference evidence="3 4" key="1">
    <citation type="submission" date="2020-09" db="EMBL/GenBank/DDBJ databases">
        <title>De no assembly of potato wild relative species, Solanum commersonii.</title>
        <authorList>
            <person name="Cho K."/>
        </authorList>
    </citation>
    <scope>NUCLEOTIDE SEQUENCE [LARGE SCALE GENOMIC DNA]</scope>
    <source>
        <strain evidence="3">LZ3.2</strain>
        <tissue evidence="3">Leaf</tissue>
    </source>
</reference>
<feature type="compositionally biased region" description="Polar residues" evidence="1">
    <location>
        <begin position="406"/>
        <end position="418"/>
    </location>
</feature>
<evidence type="ECO:0000313" key="3">
    <source>
        <dbReference type="EMBL" id="KAG5585250.1"/>
    </source>
</evidence>
<gene>
    <name evidence="3" type="ORF">H5410_045684</name>
</gene>
<dbReference type="EMBL" id="JACXVP010000009">
    <property type="protein sequence ID" value="KAG5585250.1"/>
    <property type="molecule type" value="Genomic_DNA"/>
</dbReference>
<feature type="region of interest" description="Disordered" evidence="1">
    <location>
        <begin position="164"/>
        <end position="210"/>
    </location>
</feature>
<feature type="compositionally biased region" description="Polar residues" evidence="1">
    <location>
        <begin position="164"/>
        <end position="173"/>
    </location>
</feature>
<protein>
    <recommendedName>
        <fullName evidence="2">DUF4283 domain-containing protein</fullName>
    </recommendedName>
</protein>
<dbReference type="InterPro" id="IPR025558">
    <property type="entry name" value="DUF4283"/>
</dbReference>
<evidence type="ECO:0000313" key="4">
    <source>
        <dbReference type="Proteomes" id="UP000824120"/>
    </source>
</evidence>
<feature type="compositionally biased region" description="Polar residues" evidence="1">
    <location>
        <begin position="181"/>
        <end position="205"/>
    </location>
</feature>